<protein>
    <submittedName>
        <fullName evidence="1">Uncharacterized protein</fullName>
    </submittedName>
</protein>
<reference evidence="1" key="1">
    <citation type="submission" date="2024-02" db="EMBL/GenBank/DDBJ databases">
        <authorList>
            <consortium name="ELIXIR-Norway"/>
            <consortium name="Elixir Norway"/>
        </authorList>
    </citation>
    <scope>NUCLEOTIDE SEQUENCE</scope>
</reference>
<dbReference type="PANTHER" id="PTHR12265:SF0">
    <property type="entry name" value="EXPRESSED PROTEIN"/>
    <property type="match status" value="1"/>
</dbReference>
<dbReference type="InterPro" id="IPR008547">
    <property type="entry name" value="DUF829_TMEM53"/>
</dbReference>
<name>A0ABP0TRQ8_9BRYO</name>
<dbReference type="EMBL" id="OZ019906">
    <property type="protein sequence ID" value="CAK9203378.1"/>
    <property type="molecule type" value="Genomic_DNA"/>
</dbReference>
<dbReference type="InterPro" id="IPR029058">
    <property type="entry name" value="AB_hydrolase_fold"/>
</dbReference>
<sequence>MGKERNEERRCYWVKTEEETGSQGIVAGIGWMFSKQRHLLAYSRLYAASGWDSLVCHPHVLNLWFPSRATAMALEVLEELAKEVGERPRPIVFATFSGGTKACLYKVFQVDGTPVQEKFQAVRACVTGQIYDSSPADFVSEIGVKFVSSPVVWKSQKPSIVISLGTKTAASILDPLFSSQFEQQRVEYWLALEQSADMGPILILCSTNDELAPMNTIQNFAKSARERGCQVTLVVWDTSEHVGHFRKFPDDYGKAVSSFLINAASSFALSQGSPYSDFKTKTTGGTITANPTNGVFKFAVNTNQQLDVQIHRTPTKYSYERDHKGYSTVISSTNCALNARSGVQQLEWERLKMDNAHTLYSKPITQSKL</sequence>
<dbReference type="Proteomes" id="UP001497512">
    <property type="component" value="Chromosome 14"/>
</dbReference>
<accession>A0ABP0TRQ8</accession>
<proteinExistence type="predicted"/>
<dbReference type="Gene3D" id="3.40.50.1820">
    <property type="entry name" value="alpha/beta hydrolase"/>
    <property type="match status" value="1"/>
</dbReference>
<keyword evidence="2" id="KW-1185">Reference proteome</keyword>
<evidence type="ECO:0000313" key="1">
    <source>
        <dbReference type="EMBL" id="CAK9203378.1"/>
    </source>
</evidence>
<evidence type="ECO:0000313" key="2">
    <source>
        <dbReference type="Proteomes" id="UP001497512"/>
    </source>
</evidence>
<dbReference type="PANTHER" id="PTHR12265">
    <property type="entry name" value="TRANSMEMBRANE PROTEIN 53"/>
    <property type="match status" value="1"/>
</dbReference>
<dbReference type="Pfam" id="PF05705">
    <property type="entry name" value="DUF829"/>
    <property type="match status" value="1"/>
</dbReference>
<gene>
    <name evidence="1" type="ORF">CSSPTR1EN2_LOCUS6856</name>
</gene>
<dbReference type="SUPFAM" id="SSF53474">
    <property type="entry name" value="alpha/beta-Hydrolases"/>
    <property type="match status" value="1"/>
</dbReference>
<organism evidence="1 2">
    <name type="scientific">Sphagnum troendelagicum</name>
    <dbReference type="NCBI Taxonomy" id="128251"/>
    <lineage>
        <taxon>Eukaryota</taxon>
        <taxon>Viridiplantae</taxon>
        <taxon>Streptophyta</taxon>
        <taxon>Embryophyta</taxon>
        <taxon>Bryophyta</taxon>
        <taxon>Sphagnophytina</taxon>
        <taxon>Sphagnopsida</taxon>
        <taxon>Sphagnales</taxon>
        <taxon>Sphagnaceae</taxon>
        <taxon>Sphagnum</taxon>
    </lineage>
</organism>